<dbReference type="HOGENOM" id="CLU_2790096_0_0_9"/>
<organism evidence="1 2">
    <name type="scientific">Paenibacillus terrae (strain HPL-003)</name>
    <dbReference type="NCBI Taxonomy" id="985665"/>
    <lineage>
        <taxon>Bacteria</taxon>
        <taxon>Bacillati</taxon>
        <taxon>Bacillota</taxon>
        <taxon>Bacilli</taxon>
        <taxon>Bacillales</taxon>
        <taxon>Paenibacillaceae</taxon>
        <taxon>Paenibacillus</taxon>
    </lineage>
</organism>
<dbReference type="RefSeq" id="WP_014281907.1">
    <property type="nucleotide sequence ID" value="NC_016641.1"/>
</dbReference>
<sequence>MKFKILEETVNFYVESSDWRLKEIFGIGEKETNYDPILVELISEGKISVNYTLNPHIKQFKDFSIESQ</sequence>
<accession>G7VQM3</accession>
<dbReference type="EMBL" id="CP003107">
    <property type="protein sequence ID" value="AET61212.1"/>
    <property type="molecule type" value="Genomic_DNA"/>
</dbReference>
<proteinExistence type="predicted"/>
<reference key="2">
    <citation type="submission" date="2011-11" db="EMBL/GenBank/DDBJ databases">
        <authorList>
            <person name="Shin S.H."/>
            <person name="Kim S."/>
            <person name="Kim J.Y."/>
        </authorList>
    </citation>
    <scope>NUCLEOTIDE SEQUENCE</scope>
    <source>
        <strain>HPL-003</strain>
    </source>
</reference>
<name>G7VQM3_PAETH</name>
<evidence type="ECO:0000313" key="2">
    <source>
        <dbReference type="Proteomes" id="UP000005876"/>
    </source>
</evidence>
<dbReference type="AlphaFoldDB" id="G7VQM3"/>
<reference evidence="2" key="1">
    <citation type="submission" date="2011-11" db="EMBL/GenBank/DDBJ databases">
        <title>Complete sequence of Paenibacillus terrae HPL-003.</title>
        <authorList>
            <person name="Shin S.H."/>
            <person name="Kim S."/>
            <person name="Kim J.Y."/>
        </authorList>
    </citation>
    <scope>NUCLEOTIDE SEQUENCE [LARGE SCALE GENOMIC DNA]</scope>
    <source>
        <strain evidence="2">HPL-003</strain>
    </source>
</reference>
<reference evidence="1 2" key="3">
    <citation type="journal article" date="2012" name="J. Bacteriol.">
        <title>Genome Sequence of Paenibacillus terrae HPL-003, a Xylanase-Producing Bacterium Isolated from Soil Found in Forest Residue.</title>
        <authorList>
            <person name="Shin S.H."/>
            <person name="Kim S."/>
            <person name="Kim J.Y."/>
            <person name="Song H.Y."/>
            <person name="Cho S.J."/>
            <person name="Kim D.R."/>
            <person name="Lee K.I."/>
            <person name="Lim H.K."/>
            <person name="Park N.J."/>
            <person name="Hwang I.T."/>
            <person name="Yang K.S."/>
        </authorList>
    </citation>
    <scope>NUCLEOTIDE SEQUENCE [LARGE SCALE GENOMIC DNA]</scope>
    <source>
        <strain evidence="1 2">HPL-003</strain>
    </source>
</reference>
<evidence type="ECO:0000313" key="1">
    <source>
        <dbReference type="EMBL" id="AET61212.1"/>
    </source>
</evidence>
<dbReference type="KEGG" id="pta:HPL003_22440"/>
<dbReference type="OrthoDB" id="2078230at2"/>
<gene>
    <name evidence="1" type="ordered locus">HPL003_22440</name>
</gene>
<dbReference type="Proteomes" id="UP000005876">
    <property type="component" value="Chromosome"/>
</dbReference>
<protein>
    <submittedName>
        <fullName evidence="1">Uncharacterized protein</fullName>
    </submittedName>
</protein>